<dbReference type="InterPro" id="IPR029058">
    <property type="entry name" value="AB_hydrolase_fold"/>
</dbReference>
<dbReference type="Gene3D" id="3.40.50.1820">
    <property type="entry name" value="alpha/beta hydrolase"/>
    <property type="match status" value="1"/>
</dbReference>
<dbReference type="PRINTS" id="PR00111">
    <property type="entry name" value="ABHYDROLASE"/>
</dbReference>
<gene>
    <name evidence="2" type="ORF">BJN34_22810</name>
</gene>
<feature type="domain" description="AB hydrolase-1" evidence="1">
    <location>
        <begin position="38"/>
        <end position="167"/>
    </location>
</feature>
<dbReference type="InterPro" id="IPR011942">
    <property type="entry name" value="PHA_depoly_arom"/>
</dbReference>
<dbReference type="Pfam" id="PF00561">
    <property type="entry name" value="Abhydrolase_1"/>
    <property type="match status" value="2"/>
</dbReference>
<dbReference type="EMBL" id="CP017758">
    <property type="protein sequence ID" value="AQV96697.1"/>
    <property type="molecule type" value="Genomic_DNA"/>
</dbReference>
<name>A0A1U9UWA7_CUPNE</name>
<evidence type="ECO:0000259" key="1">
    <source>
        <dbReference type="Pfam" id="PF00561"/>
    </source>
</evidence>
<dbReference type="SUPFAM" id="SSF53474">
    <property type="entry name" value="alpha/beta-Hydrolases"/>
    <property type="match status" value="1"/>
</dbReference>
<dbReference type="Proteomes" id="UP000189627">
    <property type="component" value="Chromosome 2"/>
</dbReference>
<dbReference type="InterPro" id="IPR050471">
    <property type="entry name" value="AB_hydrolase"/>
</dbReference>
<dbReference type="AlphaFoldDB" id="A0A1U9UWA7"/>
<feature type="domain" description="AB hydrolase-1" evidence="1">
    <location>
        <begin position="194"/>
        <end position="261"/>
    </location>
</feature>
<evidence type="ECO:0000313" key="3">
    <source>
        <dbReference type="Proteomes" id="UP000189627"/>
    </source>
</evidence>
<dbReference type="GO" id="GO:0046503">
    <property type="term" value="P:glycerolipid catabolic process"/>
    <property type="evidence" value="ECO:0007669"/>
    <property type="project" value="TreeGrafter"/>
</dbReference>
<dbReference type="NCBIfam" id="TIGR02240">
    <property type="entry name" value="PHA_depoly_arom"/>
    <property type="match status" value="1"/>
</dbReference>
<evidence type="ECO:0000313" key="2">
    <source>
        <dbReference type="EMBL" id="AQV96697.1"/>
    </source>
</evidence>
<dbReference type="KEGG" id="cuh:BJN34_22810"/>
<sequence>MHDDNIIPEAASALQVQTIDLDGQALRVGIRPGSDASPPLLVFNGIGANLELIEPFAQALGDVGVIIFDVPGVGGSPVPLVPYRFSNLAVMADKLLTRLGHHGPVDVLGVSWGGALAQQFAHLYPVRCRRLILAATSPGVIMVPGKLSVLSKLVMPRRYTDPAYLQKIGAEIYGGAYRTNAHLLTEHARHLQPPRGRGYVYQLLAAWGWSSLPWLGTLRQCTLVMHGNDDPIVPLTNARILAARIPKAKLHVIDDGHLFLIARAGDIAPVIRKFLRQASC</sequence>
<dbReference type="OrthoDB" id="7616518at2"/>
<dbReference type="RefSeq" id="WP_078199134.1">
    <property type="nucleotide sequence ID" value="NZ_CP017758.1"/>
</dbReference>
<dbReference type="PANTHER" id="PTHR43433:SF5">
    <property type="entry name" value="AB HYDROLASE-1 DOMAIN-CONTAINING PROTEIN"/>
    <property type="match status" value="1"/>
</dbReference>
<dbReference type="GO" id="GO:0004806">
    <property type="term" value="F:triacylglycerol lipase activity"/>
    <property type="evidence" value="ECO:0007669"/>
    <property type="project" value="TreeGrafter"/>
</dbReference>
<protein>
    <submittedName>
        <fullName evidence="2">Poly(3-hydroxyalkanoate) depolymerase</fullName>
    </submittedName>
</protein>
<proteinExistence type="predicted"/>
<dbReference type="InterPro" id="IPR000073">
    <property type="entry name" value="AB_hydrolase_1"/>
</dbReference>
<accession>A0A1U9UWA7</accession>
<organism evidence="2 3">
    <name type="scientific">Cupriavidus necator</name>
    <name type="common">Alcaligenes eutrophus</name>
    <name type="synonym">Ralstonia eutropha</name>
    <dbReference type="NCBI Taxonomy" id="106590"/>
    <lineage>
        <taxon>Bacteria</taxon>
        <taxon>Pseudomonadati</taxon>
        <taxon>Pseudomonadota</taxon>
        <taxon>Betaproteobacteria</taxon>
        <taxon>Burkholderiales</taxon>
        <taxon>Burkholderiaceae</taxon>
        <taxon>Cupriavidus</taxon>
    </lineage>
</organism>
<dbReference type="PANTHER" id="PTHR43433">
    <property type="entry name" value="HYDROLASE, ALPHA/BETA FOLD FAMILY PROTEIN"/>
    <property type="match status" value="1"/>
</dbReference>
<reference evidence="3" key="1">
    <citation type="submission" date="2017-02" db="EMBL/GenBank/DDBJ databases">
        <title>Complete genome sequence of Cupriavidus necator strain NH9, a 3-chlorobenzoate degrader.</title>
        <authorList>
            <person name="Moriuchi R."/>
            <person name="Dohra H."/>
            <person name="Ogawa N."/>
        </authorList>
    </citation>
    <scope>NUCLEOTIDE SEQUENCE [LARGE SCALE GENOMIC DNA]</scope>
    <source>
        <strain evidence="3">NH9</strain>
    </source>
</reference>